<evidence type="ECO:0000256" key="4">
    <source>
        <dbReference type="ARBA" id="ARBA00022723"/>
    </source>
</evidence>
<comment type="cofactor">
    <cofactor evidence="1">
        <name>Cu(2+)</name>
        <dbReference type="ChEBI" id="CHEBI:29036"/>
    </cofactor>
</comment>
<dbReference type="EC" id="1.14.18.1" evidence="3"/>
<dbReference type="Gene3D" id="1.10.1280.10">
    <property type="entry name" value="Di-copper center containing domain from catechol oxidase"/>
    <property type="match status" value="1"/>
</dbReference>
<evidence type="ECO:0000256" key="6">
    <source>
        <dbReference type="ARBA" id="ARBA00023008"/>
    </source>
</evidence>
<feature type="chain" id="PRO_5002177294" description="tyrosinase" evidence="11">
    <location>
        <begin position="19"/>
        <end position="469"/>
    </location>
</feature>
<keyword evidence="14" id="KW-1185">Reference proteome</keyword>
<dbReference type="EMBL" id="KN823294">
    <property type="protein sequence ID" value="KIO18339.1"/>
    <property type="molecule type" value="Genomic_DNA"/>
</dbReference>
<dbReference type="InterPro" id="IPR002227">
    <property type="entry name" value="Tyrosinase_Cu-bd"/>
</dbReference>
<dbReference type="HOGENOM" id="CLU_013691_3_1_1"/>
<dbReference type="PRINTS" id="PR00092">
    <property type="entry name" value="TYROSINASE"/>
</dbReference>
<evidence type="ECO:0000256" key="9">
    <source>
        <dbReference type="ARBA" id="ARBA00048233"/>
    </source>
</evidence>
<proteinExistence type="inferred from homology"/>
<dbReference type="OrthoDB" id="6132182at2759"/>
<dbReference type="GO" id="GO:0004503">
    <property type="term" value="F:tyrosinase activity"/>
    <property type="evidence" value="ECO:0007669"/>
    <property type="project" value="UniProtKB-EC"/>
</dbReference>
<keyword evidence="6" id="KW-0186">Copper</keyword>
<dbReference type="STRING" id="1051891.A0A0C3Q5J6"/>
<feature type="signal peptide" evidence="11">
    <location>
        <begin position="1"/>
        <end position="18"/>
    </location>
</feature>
<dbReference type="PANTHER" id="PTHR11474:SF76">
    <property type="entry name" value="SHKT DOMAIN-CONTAINING PROTEIN"/>
    <property type="match status" value="1"/>
</dbReference>
<sequence>MTLLIMILLTRLGLQIAARRPLKIVRIRTSKSEAFTVCLTDGAGPEQPVAVPAGYCQHGTTIFSTWHRPYCALMEQTINRHATDIAAVYKVNREEWQKTAAKLRHPYWDWALHPLPHKEFYDHRQFSQVTITLPDGTSEPVDNPLLAYRVHSGKGPQPPTDPSIRTQHRTSIAFERKTLQRQFKRTRQDIATLLLEVHDWFEFGTQAARSGSSTNSLEALHGTLHVRIGDGGHINIESSAAFDPIFWLHHCNVDRVVALWQAINYEQWISPQNDSDLTWVTNLNSLVDSNSQLAPFWNSQTSFWTSTQCRNWTALHYTYPEFDGLNMTDAAAVLQRRKPHSKFNYRLLSLVEYFMVYGLPKLRRERGYIMEGFIHITGDLIQRGIDIMDASSVERYLQENLKWAIQTSAGEYRKVEDLKSLEVTVIDTPLYGSEGADIPVISGVRKHNEVTFDKPGGRVRVPGHASAHT</sequence>
<accession>A0A0C3Q5J6</accession>
<evidence type="ECO:0000313" key="13">
    <source>
        <dbReference type="EMBL" id="KIO18339.1"/>
    </source>
</evidence>
<evidence type="ECO:0000256" key="8">
    <source>
        <dbReference type="ARBA" id="ARBA00023101"/>
    </source>
</evidence>
<dbReference type="GO" id="GO:0042438">
    <property type="term" value="P:melanin biosynthetic process"/>
    <property type="evidence" value="ECO:0007669"/>
    <property type="project" value="UniProtKB-KW"/>
</dbReference>
<dbReference type="PROSITE" id="PS00498">
    <property type="entry name" value="TYROSINASE_2"/>
    <property type="match status" value="1"/>
</dbReference>
<evidence type="ECO:0000256" key="5">
    <source>
        <dbReference type="ARBA" id="ARBA00023002"/>
    </source>
</evidence>
<evidence type="ECO:0000256" key="2">
    <source>
        <dbReference type="ARBA" id="ARBA00009928"/>
    </source>
</evidence>
<protein>
    <recommendedName>
        <fullName evidence="3">tyrosinase</fullName>
        <ecNumber evidence="3">1.14.18.1</ecNumber>
    </recommendedName>
</protein>
<dbReference type="Pfam" id="PF00264">
    <property type="entry name" value="Tyrosinase"/>
    <property type="match status" value="1"/>
</dbReference>
<evidence type="ECO:0000256" key="10">
    <source>
        <dbReference type="ARBA" id="ARBA00048881"/>
    </source>
</evidence>
<organism evidence="13 14">
    <name type="scientific">Tulasnella calospora MUT 4182</name>
    <dbReference type="NCBI Taxonomy" id="1051891"/>
    <lineage>
        <taxon>Eukaryota</taxon>
        <taxon>Fungi</taxon>
        <taxon>Dikarya</taxon>
        <taxon>Basidiomycota</taxon>
        <taxon>Agaricomycotina</taxon>
        <taxon>Agaricomycetes</taxon>
        <taxon>Cantharellales</taxon>
        <taxon>Tulasnellaceae</taxon>
        <taxon>Tulasnella</taxon>
    </lineage>
</organism>
<dbReference type="AlphaFoldDB" id="A0A0C3Q5J6"/>
<gene>
    <name evidence="13" type="ORF">M407DRAFT_225885</name>
</gene>
<comment type="catalytic activity">
    <reaction evidence="9">
        <text>2 L-dopa + O2 = 2 L-dopaquinone + 2 H2O</text>
        <dbReference type="Rhea" id="RHEA:34287"/>
        <dbReference type="ChEBI" id="CHEBI:15377"/>
        <dbReference type="ChEBI" id="CHEBI:15379"/>
        <dbReference type="ChEBI" id="CHEBI:57504"/>
        <dbReference type="ChEBI" id="CHEBI:57924"/>
        <dbReference type="EC" id="1.14.18.1"/>
    </reaction>
</comment>
<name>A0A0C3Q5J6_9AGAM</name>
<dbReference type="InterPro" id="IPR041640">
    <property type="entry name" value="Tyrosinase_C"/>
</dbReference>
<comment type="similarity">
    <text evidence="2">Belongs to the tyrosinase family.</text>
</comment>
<dbReference type="SUPFAM" id="SSF48056">
    <property type="entry name" value="Di-copper centre-containing domain"/>
    <property type="match status" value="1"/>
</dbReference>
<dbReference type="Proteomes" id="UP000054248">
    <property type="component" value="Unassembled WGS sequence"/>
</dbReference>
<evidence type="ECO:0000256" key="3">
    <source>
        <dbReference type="ARBA" id="ARBA00011906"/>
    </source>
</evidence>
<dbReference type="InterPro" id="IPR050316">
    <property type="entry name" value="Tyrosinase/Hemocyanin"/>
</dbReference>
<feature type="domain" description="Tyrosinase copper-binding" evidence="12">
    <location>
        <begin position="243"/>
        <end position="254"/>
    </location>
</feature>
<keyword evidence="5" id="KW-0560">Oxidoreductase</keyword>
<evidence type="ECO:0000256" key="11">
    <source>
        <dbReference type="SAM" id="SignalP"/>
    </source>
</evidence>
<comment type="catalytic activity">
    <reaction evidence="10">
        <text>L-tyrosine + O2 = L-dopaquinone + H2O</text>
        <dbReference type="Rhea" id="RHEA:18117"/>
        <dbReference type="ChEBI" id="CHEBI:15377"/>
        <dbReference type="ChEBI" id="CHEBI:15379"/>
        <dbReference type="ChEBI" id="CHEBI:57924"/>
        <dbReference type="ChEBI" id="CHEBI:58315"/>
        <dbReference type="EC" id="1.14.18.1"/>
    </reaction>
</comment>
<keyword evidence="7" id="KW-0503">Monooxygenase</keyword>
<dbReference type="PANTHER" id="PTHR11474">
    <property type="entry name" value="TYROSINASE FAMILY MEMBER"/>
    <property type="match status" value="1"/>
</dbReference>
<dbReference type="Pfam" id="PF18132">
    <property type="entry name" value="Tyrosinase_C"/>
    <property type="match status" value="1"/>
</dbReference>
<dbReference type="InterPro" id="IPR008922">
    <property type="entry name" value="Di-copper_centre_dom_sf"/>
</dbReference>
<keyword evidence="11" id="KW-0732">Signal</keyword>
<dbReference type="GO" id="GO:0046872">
    <property type="term" value="F:metal ion binding"/>
    <property type="evidence" value="ECO:0007669"/>
    <property type="project" value="UniProtKB-KW"/>
</dbReference>
<evidence type="ECO:0000259" key="12">
    <source>
        <dbReference type="PROSITE" id="PS00498"/>
    </source>
</evidence>
<evidence type="ECO:0000256" key="1">
    <source>
        <dbReference type="ARBA" id="ARBA00001973"/>
    </source>
</evidence>
<evidence type="ECO:0000313" key="14">
    <source>
        <dbReference type="Proteomes" id="UP000054248"/>
    </source>
</evidence>
<reference evidence="13 14" key="1">
    <citation type="submission" date="2014-04" db="EMBL/GenBank/DDBJ databases">
        <authorList>
            <consortium name="DOE Joint Genome Institute"/>
            <person name="Kuo A."/>
            <person name="Girlanda M."/>
            <person name="Perotto S."/>
            <person name="Kohler A."/>
            <person name="Nagy L.G."/>
            <person name="Floudas D."/>
            <person name="Copeland A."/>
            <person name="Barry K.W."/>
            <person name="Cichocki N."/>
            <person name="Veneault-Fourrey C."/>
            <person name="LaButti K."/>
            <person name="Lindquist E.A."/>
            <person name="Lipzen A."/>
            <person name="Lundell T."/>
            <person name="Morin E."/>
            <person name="Murat C."/>
            <person name="Sun H."/>
            <person name="Tunlid A."/>
            <person name="Henrissat B."/>
            <person name="Grigoriev I.V."/>
            <person name="Hibbett D.S."/>
            <person name="Martin F."/>
            <person name="Nordberg H.P."/>
            <person name="Cantor M.N."/>
            <person name="Hua S.X."/>
        </authorList>
    </citation>
    <scope>NUCLEOTIDE SEQUENCE [LARGE SCALE GENOMIC DNA]</scope>
    <source>
        <strain evidence="13 14">MUT 4182</strain>
    </source>
</reference>
<evidence type="ECO:0000256" key="7">
    <source>
        <dbReference type="ARBA" id="ARBA00023033"/>
    </source>
</evidence>
<keyword evidence="4" id="KW-0479">Metal-binding</keyword>
<reference evidence="14" key="2">
    <citation type="submission" date="2015-01" db="EMBL/GenBank/DDBJ databases">
        <title>Evolutionary Origins and Diversification of the Mycorrhizal Mutualists.</title>
        <authorList>
            <consortium name="DOE Joint Genome Institute"/>
            <consortium name="Mycorrhizal Genomics Consortium"/>
            <person name="Kohler A."/>
            <person name="Kuo A."/>
            <person name="Nagy L.G."/>
            <person name="Floudas D."/>
            <person name="Copeland A."/>
            <person name="Barry K.W."/>
            <person name="Cichocki N."/>
            <person name="Veneault-Fourrey C."/>
            <person name="LaButti K."/>
            <person name="Lindquist E.A."/>
            <person name="Lipzen A."/>
            <person name="Lundell T."/>
            <person name="Morin E."/>
            <person name="Murat C."/>
            <person name="Riley R."/>
            <person name="Ohm R."/>
            <person name="Sun H."/>
            <person name="Tunlid A."/>
            <person name="Henrissat B."/>
            <person name="Grigoriev I.V."/>
            <person name="Hibbett D.S."/>
            <person name="Martin F."/>
        </authorList>
    </citation>
    <scope>NUCLEOTIDE SEQUENCE [LARGE SCALE GENOMIC DNA]</scope>
    <source>
        <strain evidence="14">MUT 4182</strain>
    </source>
</reference>
<keyword evidence="8" id="KW-0470">Melanin biosynthesis</keyword>